<evidence type="ECO:0000313" key="2">
    <source>
        <dbReference type="Proteomes" id="UP001239795"/>
    </source>
</evidence>
<gene>
    <name evidence="1" type="ORF">CMEL01_00685</name>
</gene>
<accession>A0AAI9V732</accession>
<proteinExistence type="predicted"/>
<organism evidence="1 2">
    <name type="scientific">Colletotrichum melonis</name>
    <dbReference type="NCBI Taxonomy" id="1209925"/>
    <lineage>
        <taxon>Eukaryota</taxon>
        <taxon>Fungi</taxon>
        <taxon>Dikarya</taxon>
        <taxon>Ascomycota</taxon>
        <taxon>Pezizomycotina</taxon>
        <taxon>Sordariomycetes</taxon>
        <taxon>Hypocreomycetidae</taxon>
        <taxon>Glomerellales</taxon>
        <taxon>Glomerellaceae</taxon>
        <taxon>Colletotrichum</taxon>
        <taxon>Colletotrichum acutatum species complex</taxon>
    </lineage>
</organism>
<name>A0AAI9V732_9PEZI</name>
<comment type="caution">
    <text evidence="1">The sequence shown here is derived from an EMBL/GenBank/DDBJ whole genome shotgun (WGS) entry which is preliminary data.</text>
</comment>
<dbReference type="AlphaFoldDB" id="A0AAI9V732"/>
<protein>
    <submittedName>
        <fullName evidence="1">Uncharacterized protein</fullName>
    </submittedName>
</protein>
<keyword evidence="2" id="KW-1185">Reference proteome</keyword>
<dbReference type="EMBL" id="MLGG01000001">
    <property type="protein sequence ID" value="KAK1468918.1"/>
    <property type="molecule type" value="Genomic_DNA"/>
</dbReference>
<dbReference type="Proteomes" id="UP001239795">
    <property type="component" value="Unassembled WGS sequence"/>
</dbReference>
<evidence type="ECO:0000313" key="1">
    <source>
        <dbReference type="EMBL" id="KAK1468918.1"/>
    </source>
</evidence>
<sequence>MPQAAAALCIHPYCAAPPQLSSKLGSAL</sequence>
<reference evidence="1 2" key="1">
    <citation type="submission" date="2016-10" db="EMBL/GenBank/DDBJ databases">
        <title>The genome sequence of Colletotrichum fioriniae PJ7.</title>
        <authorList>
            <person name="Baroncelli R."/>
        </authorList>
    </citation>
    <scope>NUCLEOTIDE SEQUENCE [LARGE SCALE GENOMIC DNA]</scope>
    <source>
        <strain evidence="1">Col 31</strain>
    </source>
</reference>